<evidence type="ECO:0000313" key="2">
    <source>
        <dbReference type="EMBL" id="TWF99902.1"/>
    </source>
</evidence>
<proteinExistence type="predicted"/>
<organism evidence="2 3">
    <name type="scientific">Kitasatospora viridis</name>
    <dbReference type="NCBI Taxonomy" id="281105"/>
    <lineage>
        <taxon>Bacteria</taxon>
        <taxon>Bacillati</taxon>
        <taxon>Actinomycetota</taxon>
        <taxon>Actinomycetes</taxon>
        <taxon>Kitasatosporales</taxon>
        <taxon>Streptomycetaceae</taxon>
        <taxon>Kitasatospora</taxon>
    </lineage>
</organism>
<reference evidence="2 3" key="1">
    <citation type="submission" date="2019-06" db="EMBL/GenBank/DDBJ databases">
        <title>Sequencing the genomes of 1000 actinobacteria strains.</title>
        <authorList>
            <person name="Klenk H.-P."/>
        </authorList>
    </citation>
    <scope>NUCLEOTIDE SEQUENCE [LARGE SCALE GENOMIC DNA]</scope>
    <source>
        <strain evidence="2 3">DSM 44826</strain>
    </source>
</reference>
<accession>A0A561UKL6</accession>
<keyword evidence="3" id="KW-1185">Reference proteome</keyword>
<feature type="region of interest" description="Disordered" evidence="1">
    <location>
        <begin position="1"/>
        <end position="57"/>
    </location>
</feature>
<sequence>MTTPPPATPDVPQYQLLRDTGNGPTTPDEQAILHAEFGAPDARGVYGAPTTTEETTA</sequence>
<evidence type="ECO:0000313" key="3">
    <source>
        <dbReference type="Proteomes" id="UP000317940"/>
    </source>
</evidence>
<dbReference type="RefSeq" id="WP_170304954.1">
    <property type="nucleotide sequence ID" value="NZ_BAAAMZ010000021.1"/>
</dbReference>
<evidence type="ECO:0000256" key="1">
    <source>
        <dbReference type="SAM" id="MobiDB-lite"/>
    </source>
</evidence>
<protein>
    <submittedName>
        <fullName evidence="2">Uncharacterized protein</fullName>
    </submittedName>
</protein>
<dbReference type="AlphaFoldDB" id="A0A561UKL6"/>
<comment type="caution">
    <text evidence="2">The sequence shown here is derived from an EMBL/GenBank/DDBJ whole genome shotgun (WGS) entry which is preliminary data.</text>
</comment>
<dbReference type="Proteomes" id="UP000317940">
    <property type="component" value="Unassembled WGS sequence"/>
</dbReference>
<gene>
    <name evidence="2" type="ORF">FHX73_113762</name>
</gene>
<name>A0A561UKL6_9ACTN</name>
<dbReference type="EMBL" id="VIWT01000001">
    <property type="protein sequence ID" value="TWF99902.1"/>
    <property type="molecule type" value="Genomic_DNA"/>
</dbReference>